<keyword evidence="1" id="KW-0812">Transmembrane</keyword>
<dbReference type="InterPro" id="IPR040688">
    <property type="entry name" value="SLATT_2"/>
</dbReference>
<evidence type="ECO:0000259" key="2">
    <source>
        <dbReference type="Pfam" id="PF18183"/>
    </source>
</evidence>
<feature type="transmembrane region" description="Helical" evidence="1">
    <location>
        <begin position="46"/>
        <end position="67"/>
    </location>
</feature>
<evidence type="ECO:0000313" key="4">
    <source>
        <dbReference type="Proteomes" id="UP000451233"/>
    </source>
</evidence>
<keyword evidence="1" id="KW-0472">Membrane</keyword>
<dbReference type="AlphaFoldDB" id="A0A7K1XYJ6"/>
<proteinExistence type="predicted"/>
<evidence type="ECO:0000256" key="1">
    <source>
        <dbReference type="SAM" id="Phobius"/>
    </source>
</evidence>
<organism evidence="3 4">
    <name type="scientific">Hufsiella ginkgonis</name>
    <dbReference type="NCBI Taxonomy" id="2695274"/>
    <lineage>
        <taxon>Bacteria</taxon>
        <taxon>Pseudomonadati</taxon>
        <taxon>Bacteroidota</taxon>
        <taxon>Sphingobacteriia</taxon>
        <taxon>Sphingobacteriales</taxon>
        <taxon>Sphingobacteriaceae</taxon>
        <taxon>Hufsiella</taxon>
    </lineage>
</organism>
<feature type="domain" description="SMODS and SLOG-associating 2TM effector" evidence="2">
    <location>
        <begin position="16"/>
        <end position="184"/>
    </location>
</feature>
<reference evidence="3 4" key="1">
    <citation type="submission" date="2019-11" db="EMBL/GenBank/DDBJ databases">
        <title>Pedobacter sp. HMF7056 Genome sequencing and assembly.</title>
        <authorList>
            <person name="Kang H."/>
            <person name="Kim H."/>
            <person name="Joh K."/>
        </authorList>
    </citation>
    <scope>NUCLEOTIDE SEQUENCE [LARGE SCALE GENOMIC DNA]</scope>
    <source>
        <strain evidence="3 4">HMF7056</strain>
    </source>
</reference>
<feature type="transmembrane region" description="Helical" evidence="1">
    <location>
        <begin position="79"/>
        <end position="97"/>
    </location>
</feature>
<dbReference type="Proteomes" id="UP000451233">
    <property type="component" value="Unassembled WGS sequence"/>
</dbReference>
<dbReference type="Pfam" id="PF18183">
    <property type="entry name" value="SLATT_2"/>
    <property type="match status" value="1"/>
</dbReference>
<gene>
    <name evidence="3" type="ORF">GS398_11975</name>
</gene>
<comment type="caution">
    <text evidence="3">The sequence shown here is derived from an EMBL/GenBank/DDBJ whole genome shotgun (WGS) entry which is preliminary data.</text>
</comment>
<keyword evidence="4" id="KW-1185">Reference proteome</keyword>
<evidence type="ECO:0000313" key="3">
    <source>
        <dbReference type="EMBL" id="MXV16023.1"/>
    </source>
</evidence>
<sequence>MTDRAIEAGSLKKLVDKNFSDVSAETLGQAEWYQSRKQNKSRWSQTIRFASIVLIGLGGIFPLIGTINFRSGPVVVTNWGYIAIAIAGVLIFLDKFFGFSSTWIRYINAEMEIRKLLKEFTSKWQIEMARIELCNVELTYEKTVELLVSLRDFRSVIDELVKQETLIWTSEFQSNIAELQKIANTRTEATQPGAVRVVLKDHTAYQDISIKPGQMESRPFTGGQSLLKNMSVGPHEICLTAKKKTGQSIVIVKGVVDVEANKTAELQLEFPA</sequence>
<dbReference type="NCBIfam" id="NF033633">
    <property type="entry name" value="SLATT_2"/>
    <property type="match status" value="1"/>
</dbReference>
<dbReference type="EMBL" id="WVHS01000002">
    <property type="protein sequence ID" value="MXV16023.1"/>
    <property type="molecule type" value="Genomic_DNA"/>
</dbReference>
<accession>A0A7K1XYJ6</accession>
<dbReference type="RefSeq" id="WP_160906982.1">
    <property type="nucleotide sequence ID" value="NZ_WVHS01000002.1"/>
</dbReference>
<keyword evidence="1" id="KW-1133">Transmembrane helix</keyword>
<name>A0A7K1XYJ6_9SPHI</name>
<protein>
    <submittedName>
        <fullName evidence="3">SLATT domain-containing protein</fullName>
    </submittedName>
</protein>